<name>A8B7G6_GIAIC</name>
<reference evidence="4 5" key="1">
    <citation type="journal article" date="2007" name="Science">
        <title>Genomic minimalism in the early diverging intestinal parasite Giardia lamblia.</title>
        <authorList>
            <person name="Morrison H.G."/>
            <person name="McArthur A.G."/>
            <person name="Gillin F.D."/>
            <person name="Aley S.B."/>
            <person name="Adam R.D."/>
            <person name="Olsen G.J."/>
            <person name="Best A.A."/>
            <person name="Cande W.Z."/>
            <person name="Chen F."/>
            <person name="Cipriano M.J."/>
            <person name="Davids B.J."/>
            <person name="Dawson S.C."/>
            <person name="Elmendorf H.G."/>
            <person name="Hehl A.B."/>
            <person name="Holder M.E."/>
            <person name="Huse S.M."/>
            <person name="Kim U.U."/>
            <person name="Lasek-Nesselquist E."/>
            <person name="Manning G."/>
            <person name="Nigam A."/>
            <person name="Nixon J.E."/>
            <person name="Palm D."/>
            <person name="Passamaneck N.E."/>
            <person name="Prabhu A."/>
            <person name="Reich C.I."/>
            <person name="Reiner D.S."/>
            <person name="Samuelson J."/>
            <person name="Svard S.G."/>
            <person name="Sogin M.L."/>
        </authorList>
    </citation>
    <scope>NUCLEOTIDE SEQUENCE [LARGE SCALE GENOMIC DNA]</scope>
    <source>
        <strain evidence="4 5">WB C6</strain>
    </source>
</reference>
<sequence>MSVSRDQLLQFLSEVYEEQPDGQYNGLQVEGRKEIRTLVTGVSLCGDLIAEAVHRNADAILVHHGFFGKSFLRVTDSIKKRLTPLLKHDINLFAYHLPMDAHPIIGHNAQLCKAAGLLLEKFYSCGCYCENPGNLSGLEIIRRLSEFCDRRAYEVDTRTPQQNDLCSSTFYGTRVWPFNSSFAINSPPKRVYICSGGSSGLIDEIEDVDLFIFGEPKESAISTARDRGISMAALGHWRSEQPGLWAIGDLISKQLSITVEHVSIVCDV</sequence>
<organism evidence="4 5">
    <name type="scientific">Giardia intestinalis (strain ATCC 50803 / WB clone C6)</name>
    <name type="common">Giardia lamblia</name>
    <dbReference type="NCBI Taxonomy" id="184922"/>
    <lineage>
        <taxon>Eukaryota</taxon>
        <taxon>Metamonada</taxon>
        <taxon>Diplomonadida</taxon>
        <taxon>Hexamitidae</taxon>
        <taxon>Giardiinae</taxon>
        <taxon>Giardia</taxon>
    </lineage>
</organism>
<keyword evidence="5" id="KW-1185">Reference proteome</keyword>
<protein>
    <submittedName>
        <fullName evidence="4">Nif3-related protein</fullName>
    </submittedName>
</protein>
<dbReference type="AlphaFoldDB" id="A8B7G6"/>
<dbReference type="VEuPathDB" id="GiardiaDB:GL50803_9239"/>
<evidence type="ECO:0000256" key="1">
    <source>
        <dbReference type="ARBA" id="ARBA00006964"/>
    </source>
</evidence>
<dbReference type="SUPFAM" id="SSF102705">
    <property type="entry name" value="NIF3 (NGG1p interacting factor 3)-like"/>
    <property type="match status" value="1"/>
</dbReference>
<dbReference type="GO" id="GO:0046872">
    <property type="term" value="F:metal ion binding"/>
    <property type="evidence" value="ECO:0007669"/>
    <property type="project" value="UniProtKB-KW"/>
</dbReference>
<comment type="similarity">
    <text evidence="1">Belongs to the GTP cyclohydrolase I type 2/NIF3 family.</text>
</comment>
<dbReference type="HOGENOM" id="CLU_037423_3_0_1"/>
<evidence type="ECO:0000256" key="3">
    <source>
        <dbReference type="PIRSR" id="PIRSR602678-1"/>
    </source>
</evidence>
<dbReference type="InterPro" id="IPR036069">
    <property type="entry name" value="DUF34/NIF3_sf"/>
</dbReference>
<dbReference type="InterPro" id="IPR002678">
    <property type="entry name" value="DUF34/NIF3"/>
</dbReference>
<dbReference type="GO" id="GO:0005737">
    <property type="term" value="C:cytoplasm"/>
    <property type="evidence" value="ECO:0000318"/>
    <property type="project" value="GO_Central"/>
</dbReference>
<feature type="binding site" evidence="3">
    <location>
        <position position="63"/>
    </location>
    <ligand>
        <name>a divalent metal cation</name>
        <dbReference type="ChEBI" id="CHEBI:60240"/>
        <label>1</label>
    </ligand>
</feature>
<feature type="binding site" evidence="3">
    <location>
        <position position="100"/>
    </location>
    <ligand>
        <name>a divalent metal cation</name>
        <dbReference type="ChEBI" id="CHEBI:60240"/>
        <label>1</label>
    </ligand>
</feature>
<dbReference type="Pfam" id="PF01784">
    <property type="entry name" value="DUF34_NIF3"/>
    <property type="match status" value="1"/>
</dbReference>
<feature type="binding site" evidence="3">
    <location>
        <position position="64"/>
    </location>
    <ligand>
        <name>a divalent metal cation</name>
        <dbReference type="ChEBI" id="CHEBI:60240"/>
        <label>2</label>
    </ligand>
</feature>
<accession>A8B7G6</accession>
<dbReference type="OMA" id="LGHWRSE"/>
<keyword evidence="2 3" id="KW-0479">Metal-binding</keyword>
<dbReference type="Proteomes" id="UP000001548">
    <property type="component" value="Unassembled WGS sequence"/>
</dbReference>
<dbReference type="KEGG" id="gla:GL50803_009239"/>
<dbReference type="PANTHER" id="PTHR13799:SF14">
    <property type="entry name" value="GTP CYCLOHYDROLASE 1 TYPE 2 HOMOLOG"/>
    <property type="match status" value="1"/>
</dbReference>
<evidence type="ECO:0000256" key="2">
    <source>
        <dbReference type="ARBA" id="ARBA00022723"/>
    </source>
</evidence>
<evidence type="ECO:0000313" key="4">
    <source>
        <dbReference type="EMBL" id="KAE8305453.1"/>
    </source>
</evidence>
<comment type="caution">
    <text evidence="4">The sequence shown here is derived from an EMBL/GenBank/DDBJ whole genome shotgun (WGS) entry which is preliminary data.</text>
</comment>
<dbReference type="GeneID" id="5701732"/>
<dbReference type="RefSeq" id="XP_001708805.1">
    <property type="nucleotide sequence ID" value="XM_001708753.1"/>
</dbReference>
<dbReference type="EMBL" id="AACB03000001">
    <property type="protein sequence ID" value="KAE8305453.1"/>
    <property type="molecule type" value="Genomic_DNA"/>
</dbReference>
<dbReference type="PANTHER" id="PTHR13799">
    <property type="entry name" value="NGG1 INTERACTING FACTOR 3"/>
    <property type="match status" value="1"/>
</dbReference>
<evidence type="ECO:0000313" key="5">
    <source>
        <dbReference type="Proteomes" id="UP000001548"/>
    </source>
</evidence>
<feature type="binding site" evidence="3">
    <location>
        <position position="236"/>
    </location>
    <ligand>
        <name>a divalent metal cation</name>
        <dbReference type="ChEBI" id="CHEBI:60240"/>
        <label>1</label>
    </ligand>
</feature>
<proteinExistence type="inferred from homology"/>
<feature type="binding site" evidence="3">
    <location>
        <position position="240"/>
    </location>
    <ligand>
        <name>a divalent metal cation</name>
        <dbReference type="ChEBI" id="CHEBI:60240"/>
        <label>1</label>
    </ligand>
</feature>
<dbReference type="Gene3D" id="3.40.1390.30">
    <property type="entry name" value="NIF3 (NGG1p interacting factor 3)-like"/>
    <property type="match status" value="2"/>
</dbReference>
<gene>
    <name evidence="4" type="ORF">GL50803_009239</name>
</gene>